<feature type="chain" id="PRO_5004933446" evidence="1">
    <location>
        <begin position="20"/>
        <end position="74"/>
    </location>
</feature>
<sequence>MQLRNILTLATVFVSDALGASCPCGWRLGEDGGAGVYTYTHRLHEDFSKYPDIKFILTDPKAADFNKNWMIYDY</sequence>
<gene>
    <name evidence="2" type="ORF">A1O3_02884</name>
</gene>
<reference evidence="2 3" key="1">
    <citation type="submission" date="2013-03" db="EMBL/GenBank/DDBJ databases">
        <title>The Genome Sequence of Capronia epimyces CBS 606.96.</title>
        <authorList>
            <consortium name="The Broad Institute Genomics Platform"/>
            <person name="Cuomo C."/>
            <person name="de Hoog S."/>
            <person name="Gorbushina A."/>
            <person name="Walker B."/>
            <person name="Young S.K."/>
            <person name="Zeng Q."/>
            <person name="Gargeya S."/>
            <person name="Fitzgerald M."/>
            <person name="Haas B."/>
            <person name="Abouelleil A."/>
            <person name="Allen A.W."/>
            <person name="Alvarado L."/>
            <person name="Arachchi H.M."/>
            <person name="Berlin A.M."/>
            <person name="Chapman S.B."/>
            <person name="Gainer-Dewar J."/>
            <person name="Goldberg J."/>
            <person name="Griggs A."/>
            <person name="Gujja S."/>
            <person name="Hansen M."/>
            <person name="Howarth C."/>
            <person name="Imamovic A."/>
            <person name="Ireland A."/>
            <person name="Larimer J."/>
            <person name="McCowan C."/>
            <person name="Murphy C."/>
            <person name="Pearson M."/>
            <person name="Poon T.W."/>
            <person name="Priest M."/>
            <person name="Roberts A."/>
            <person name="Saif S."/>
            <person name="Shea T."/>
            <person name="Sisk P."/>
            <person name="Sykes S."/>
            <person name="Wortman J."/>
            <person name="Nusbaum C."/>
            <person name="Birren B."/>
        </authorList>
    </citation>
    <scope>NUCLEOTIDE SEQUENCE [LARGE SCALE GENOMIC DNA]</scope>
    <source>
        <strain evidence="2 3">CBS 606.96</strain>
    </source>
</reference>
<proteinExistence type="predicted"/>
<evidence type="ECO:0000313" key="2">
    <source>
        <dbReference type="EMBL" id="EXJ89817.1"/>
    </source>
</evidence>
<comment type="caution">
    <text evidence="2">The sequence shown here is derived from an EMBL/GenBank/DDBJ whole genome shotgun (WGS) entry which is preliminary data.</text>
</comment>
<evidence type="ECO:0000313" key="3">
    <source>
        <dbReference type="Proteomes" id="UP000019478"/>
    </source>
</evidence>
<keyword evidence="3" id="KW-1185">Reference proteome</keyword>
<keyword evidence="1" id="KW-0732">Signal</keyword>
<dbReference type="GeneID" id="19167014"/>
<dbReference type="HOGENOM" id="CLU_2704621_0_0_1"/>
<name>W9YAE0_9EURO</name>
<dbReference type="RefSeq" id="XP_007731214.1">
    <property type="nucleotide sequence ID" value="XM_007733024.1"/>
</dbReference>
<accession>W9YAE0</accession>
<evidence type="ECO:0000256" key="1">
    <source>
        <dbReference type="SAM" id="SignalP"/>
    </source>
</evidence>
<dbReference type="Proteomes" id="UP000019478">
    <property type="component" value="Unassembled WGS sequence"/>
</dbReference>
<protein>
    <submittedName>
        <fullName evidence="2">Uncharacterized protein</fullName>
    </submittedName>
</protein>
<dbReference type="AlphaFoldDB" id="W9YAE0"/>
<dbReference type="OrthoDB" id="10383189at2759"/>
<dbReference type="EMBL" id="AMGY01000002">
    <property type="protein sequence ID" value="EXJ89817.1"/>
    <property type="molecule type" value="Genomic_DNA"/>
</dbReference>
<organism evidence="2 3">
    <name type="scientific">Capronia epimyces CBS 606.96</name>
    <dbReference type="NCBI Taxonomy" id="1182542"/>
    <lineage>
        <taxon>Eukaryota</taxon>
        <taxon>Fungi</taxon>
        <taxon>Dikarya</taxon>
        <taxon>Ascomycota</taxon>
        <taxon>Pezizomycotina</taxon>
        <taxon>Eurotiomycetes</taxon>
        <taxon>Chaetothyriomycetidae</taxon>
        <taxon>Chaetothyriales</taxon>
        <taxon>Herpotrichiellaceae</taxon>
        <taxon>Capronia</taxon>
    </lineage>
</organism>
<feature type="signal peptide" evidence="1">
    <location>
        <begin position="1"/>
        <end position="19"/>
    </location>
</feature>